<dbReference type="InterPro" id="IPR050155">
    <property type="entry name" value="HAD-like_hydrolase_sf"/>
</dbReference>
<dbReference type="InterPro" id="IPR023198">
    <property type="entry name" value="PGP-like_dom2"/>
</dbReference>
<proteinExistence type="predicted"/>
<comment type="caution">
    <text evidence="1">The sequence shown here is derived from an EMBL/GenBank/DDBJ whole genome shotgun (WGS) entry which is preliminary data.</text>
</comment>
<dbReference type="Pfam" id="PF13419">
    <property type="entry name" value="HAD_2"/>
    <property type="match status" value="1"/>
</dbReference>
<dbReference type="InterPro" id="IPR036412">
    <property type="entry name" value="HAD-like_sf"/>
</dbReference>
<dbReference type="InterPro" id="IPR041492">
    <property type="entry name" value="HAD_2"/>
</dbReference>
<keyword evidence="2" id="KW-1185">Reference proteome</keyword>
<dbReference type="RefSeq" id="WP_258342111.1">
    <property type="nucleotide sequence ID" value="NZ_BAAAYK010000038.1"/>
</dbReference>
<dbReference type="GO" id="GO:0016787">
    <property type="term" value="F:hydrolase activity"/>
    <property type="evidence" value="ECO:0007669"/>
    <property type="project" value="UniProtKB-KW"/>
</dbReference>
<organism evidence="1 2">
    <name type="scientific">Saccharopolyspora gregorii</name>
    <dbReference type="NCBI Taxonomy" id="33914"/>
    <lineage>
        <taxon>Bacteria</taxon>
        <taxon>Bacillati</taxon>
        <taxon>Actinomycetota</taxon>
        <taxon>Actinomycetes</taxon>
        <taxon>Pseudonocardiales</taxon>
        <taxon>Pseudonocardiaceae</taxon>
        <taxon>Saccharopolyspora</taxon>
    </lineage>
</organism>
<evidence type="ECO:0000313" key="2">
    <source>
        <dbReference type="Proteomes" id="UP001500483"/>
    </source>
</evidence>
<dbReference type="PANTHER" id="PTHR43434:SF1">
    <property type="entry name" value="PHOSPHOGLYCOLATE PHOSPHATASE"/>
    <property type="match status" value="1"/>
</dbReference>
<dbReference type="PANTHER" id="PTHR43434">
    <property type="entry name" value="PHOSPHOGLYCOLATE PHOSPHATASE"/>
    <property type="match status" value="1"/>
</dbReference>
<gene>
    <name evidence="1" type="ORF">GCM10020366_45500</name>
</gene>
<dbReference type="SFLD" id="SFLDG01129">
    <property type="entry name" value="C1.5:_HAD__Beta-PGM__Phosphata"/>
    <property type="match status" value="1"/>
</dbReference>
<dbReference type="Proteomes" id="UP001500483">
    <property type="component" value="Unassembled WGS sequence"/>
</dbReference>
<accession>A0ABP6RTL0</accession>
<dbReference type="Gene3D" id="1.10.150.240">
    <property type="entry name" value="Putative phosphatase, domain 2"/>
    <property type="match status" value="1"/>
</dbReference>
<keyword evidence="1" id="KW-0378">Hydrolase</keyword>
<dbReference type="EMBL" id="BAAAYK010000038">
    <property type="protein sequence ID" value="GAA3361465.1"/>
    <property type="molecule type" value="Genomic_DNA"/>
</dbReference>
<dbReference type="InterPro" id="IPR023214">
    <property type="entry name" value="HAD_sf"/>
</dbReference>
<name>A0ABP6RTL0_9PSEU</name>
<dbReference type="SUPFAM" id="SSF56784">
    <property type="entry name" value="HAD-like"/>
    <property type="match status" value="1"/>
</dbReference>
<evidence type="ECO:0000313" key="1">
    <source>
        <dbReference type="EMBL" id="GAA3361465.1"/>
    </source>
</evidence>
<dbReference type="SFLD" id="SFLDS00003">
    <property type="entry name" value="Haloacid_Dehalogenase"/>
    <property type="match status" value="1"/>
</dbReference>
<protein>
    <submittedName>
        <fullName evidence="1">HAD-IA family hydrolase</fullName>
    </submittedName>
</protein>
<sequence>MRVGGGAGTAARHIVWDWNGTLLDDNDAVVAAVNAVCAEFGRDPIDLEHWRTVFSRPLQQCYERLLERPLTEADWNKLDVLYHEHYRELLHTARLAPGVPDELHSWSAAGRTQSLLSMWFHDELVPLITELELLPLFERVDGLRTEVGGGAKAEHLDHHLTAQRLRPADVVLIGDVLDDALAADKVGTGCVLVTTGVMSRSALEPAGVPVVDSIPDALALITDELAA</sequence>
<dbReference type="Gene3D" id="3.40.50.1000">
    <property type="entry name" value="HAD superfamily/HAD-like"/>
    <property type="match status" value="1"/>
</dbReference>
<reference evidence="2" key="1">
    <citation type="journal article" date="2019" name="Int. J. Syst. Evol. Microbiol.">
        <title>The Global Catalogue of Microorganisms (GCM) 10K type strain sequencing project: providing services to taxonomists for standard genome sequencing and annotation.</title>
        <authorList>
            <consortium name="The Broad Institute Genomics Platform"/>
            <consortium name="The Broad Institute Genome Sequencing Center for Infectious Disease"/>
            <person name="Wu L."/>
            <person name="Ma J."/>
        </authorList>
    </citation>
    <scope>NUCLEOTIDE SEQUENCE [LARGE SCALE GENOMIC DNA]</scope>
    <source>
        <strain evidence="2">JCM 9687</strain>
    </source>
</reference>